<evidence type="ECO:0000313" key="2">
    <source>
        <dbReference type="EMBL" id="ROT47122.1"/>
    </source>
</evidence>
<gene>
    <name evidence="2" type="ORF">EDM02_04535</name>
</gene>
<dbReference type="Proteomes" id="UP000270927">
    <property type="component" value="Unassembled WGS sequence"/>
</dbReference>
<feature type="compositionally biased region" description="Acidic residues" evidence="1">
    <location>
        <begin position="104"/>
        <end position="116"/>
    </location>
</feature>
<name>A0A3N2QC06_9BACT</name>
<organism evidence="2 3">
    <name type="scientific">Candidatus Cardinium hertigii</name>
    <dbReference type="NCBI Taxonomy" id="247481"/>
    <lineage>
        <taxon>Bacteria</taxon>
        <taxon>Pseudomonadati</taxon>
        <taxon>Bacteroidota</taxon>
        <taxon>Cytophagia</taxon>
        <taxon>Cytophagales</taxon>
        <taxon>Amoebophilaceae</taxon>
        <taxon>Candidatus Cardinium</taxon>
    </lineage>
</organism>
<dbReference type="RefSeq" id="WP_123663378.1">
    <property type="nucleotide sequence ID" value="NZ_RARA01000026.1"/>
</dbReference>
<keyword evidence="3" id="KW-1185">Reference proteome</keyword>
<evidence type="ECO:0000313" key="3">
    <source>
        <dbReference type="Proteomes" id="UP000270927"/>
    </source>
</evidence>
<reference evidence="2 3" key="1">
    <citation type="submission" date="2018-09" db="EMBL/GenBank/DDBJ databases">
        <title>Comparative Genomics of Wolbachia-Cardinium Dual Endosymbiosis in a Plant-Parasitic Nematode.</title>
        <authorList>
            <person name="Brown A.M.V."/>
            <person name="Wasala S.K."/>
            <person name="Howe D.K."/>
            <person name="Peetz A.B."/>
            <person name="Zasada I.A."/>
            <person name="Denver D.R."/>
        </authorList>
    </citation>
    <scope>NUCLEOTIDE SEQUENCE [LARGE SCALE GENOMIC DNA]</scope>
    <source>
        <strain evidence="2 3">Pp_1</strain>
    </source>
</reference>
<protein>
    <submittedName>
        <fullName evidence="2">Uncharacterized protein</fullName>
    </submittedName>
</protein>
<feature type="region of interest" description="Disordered" evidence="1">
    <location>
        <begin position="78"/>
        <end position="116"/>
    </location>
</feature>
<dbReference type="AlphaFoldDB" id="A0A3N2QC06"/>
<proteinExistence type="predicted"/>
<dbReference type="EMBL" id="RARA01000026">
    <property type="protein sequence ID" value="ROT47122.1"/>
    <property type="molecule type" value="Genomic_DNA"/>
</dbReference>
<accession>A0A3N2QC06</accession>
<evidence type="ECO:0000256" key="1">
    <source>
        <dbReference type="SAM" id="MobiDB-lite"/>
    </source>
</evidence>
<sequence length="333" mass="37288">MNNTINKNIKTSLIKPSFYLAAVSLASFNSGCKTWLRDKPVTDVKHTVIKGINDLDDNDSGFGTDTSSEDSVCEPIAPESENIENNKNQEEDEQNDQSTTYEISDIEDDEDDEDDTTYDTAYASLAAKCATQAVDANLKTFRESNDNWKLLQDIKLVQTEVRDFGSNLVTAFSEFAEENDEEANDNKYSTGIMIIDKYKANIKRIIDPVNHADILNALNTVAYNCARNSDNAFYSYFDNRVKSIIASYESLLSGNNFLNRCFLINDKTIKDTVEEIVEKINDIVDQTVKDLNDKYKADFNDYTTNDPNYNQLITAEKAAVGALGQPVPAPRTA</sequence>
<comment type="caution">
    <text evidence="2">The sequence shown here is derived from an EMBL/GenBank/DDBJ whole genome shotgun (WGS) entry which is preliminary data.</text>
</comment>